<evidence type="ECO:0000256" key="1">
    <source>
        <dbReference type="ARBA" id="ARBA00022614"/>
    </source>
</evidence>
<feature type="domain" description="U2A'/phosphoprotein 32 family A C-terminal" evidence="4">
    <location>
        <begin position="103"/>
        <end position="121"/>
    </location>
</feature>
<dbReference type="Pfam" id="PF14580">
    <property type="entry name" value="LRR_9"/>
    <property type="match status" value="1"/>
</dbReference>
<evidence type="ECO:0000259" key="4">
    <source>
        <dbReference type="SMART" id="SM00446"/>
    </source>
</evidence>
<dbReference type="PANTHER" id="PTHR18849">
    <property type="entry name" value="LEUCINE RICH REPEAT PROTEIN"/>
    <property type="match status" value="1"/>
</dbReference>
<keyword evidence="1" id="KW-0433">Leucine-rich repeat</keyword>
<organism evidence="5 6">
    <name type="scientific">Nesidiocoris tenuis</name>
    <dbReference type="NCBI Taxonomy" id="355587"/>
    <lineage>
        <taxon>Eukaryota</taxon>
        <taxon>Metazoa</taxon>
        <taxon>Ecdysozoa</taxon>
        <taxon>Arthropoda</taxon>
        <taxon>Hexapoda</taxon>
        <taxon>Insecta</taxon>
        <taxon>Pterygota</taxon>
        <taxon>Neoptera</taxon>
        <taxon>Paraneoptera</taxon>
        <taxon>Hemiptera</taxon>
        <taxon>Heteroptera</taxon>
        <taxon>Panheteroptera</taxon>
        <taxon>Cimicomorpha</taxon>
        <taxon>Miridae</taxon>
        <taxon>Dicyphina</taxon>
        <taxon>Nesidiocoris</taxon>
    </lineage>
</organism>
<evidence type="ECO:0000313" key="6">
    <source>
        <dbReference type="Proteomes" id="UP001307889"/>
    </source>
</evidence>
<dbReference type="EMBL" id="AP028909">
    <property type="protein sequence ID" value="BES87989.1"/>
    <property type="molecule type" value="Genomic_DNA"/>
</dbReference>
<dbReference type="SUPFAM" id="SSF52058">
    <property type="entry name" value="L domain-like"/>
    <property type="match status" value="1"/>
</dbReference>
<evidence type="ECO:0000313" key="5">
    <source>
        <dbReference type="EMBL" id="BES87989.1"/>
    </source>
</evidence>
<sequence>MTVLTEEMVFARTKTNNLSAITKLNCWGSQLSDVKLLRRMTNVQVLSLSVNNIESLEDMQYCTKLQDLFVRKNNITDLNEVCYLKDLAHLRNLWLGDNPCANEEGYRLAVIKALPNLTKLDNMAVEQSEYDNALRFGRTLSLDPTVEAEYYSEPEEEPVDRGYERYQQEPVREEVVENNHSSHYSEPHTQYYKERERDHNDENGHGENNHHPEPVIDSGPRTYTSQHNLYDERPEIIAQRNIHSTQIPRSRTQPNVQADPDFTYGANDWKRRNFAASTCCIQPHLKRPSNERRTNVLNAVLCLVKELDFANLEVVQMAVKCRMEELALEENSKA</sequence>
<feature type="region of interest" description="Disordered" evidence="3">
    <location>
        <begin position="198"/>
        <end position="226"/>
    </location>
</feature>
<gene>
    <name evidence="5" type="ORF">NTJ_00795</name>
</gene>
<protein>
    <submittedName>
        <fullName evidence="5">LRRcap</fullName>
    </submittedName>
</protein>
<reference evidence="5 6" key="1">
    <citation type="submission" date="2023-09" db="EMBL/GenBank/DDBJ databases">
        <title>Nesidiocoris tenuis whole genome shotgun sequence.</title>
        <authorList>
            <person name="Shibata T."/>
            <person name="Shimoda M."/>
            <person name="Kobayashi T."/>
            <person name="Uehara T."/>
        </authorList>
    </citation>
    <scope>NUCLEOTIDE SEQUENCE [LARGE SCALE GENOMIC DNA]</scope>
    <source>
        <strain evidence="5 6">Japan</strain>
    </source>
</reference>
<dbReference type="InterPro" id="IPR003603">
    <property type="entry name" value="U2A'_phosphoprotein32A_C"/>
</dbReference>
<dbReference type="Gene3D" id="3.80.10.10">
    <property type="entry name" value="Ribonuclease Inhibitor"/>
    <property type="match status" value="1"/>
</dbReference>
<dbReference type="SMART" id="SM00446">
    <property type="entry name" value="LRRcap"/>
    <property type="match status" value="1"/>
</dbReference>
<dbReference type="PROSITE" id="PS51450">
    <property type="entry name" value="LRR"/>
    <property type="match status" value="2"/>
</dbReference>
<accession>A0ABN7AA11</accession>
<dbReference type="Proteomes" id="UP001307889">
    <property type="component" value="Chromosome 1"/>
</dbReference>
<evidence type="ECO:0000256" key="3">
    <source>
        <dbReference type="SAM" id="MobiDB-lite"/>
    </source>
</evidence>
<keyword evidence="2" id="KW-0677">Repeat</keyword>
<evidence type="ECO:0000256" key="2">
    <source>
        <dbReference type="ARBA" id="ARBA00022737"/>
    </source>
</evidence>
<dbReference type="PANTHER" id="PTHR18849:SF0">
    <property type="entry name" value="CILIA- AND FLAGELLA-ASSOCIATED PROTEIN 410-RELATED"/>
    <property type="match status" value="1"/>
</dbReference>
<dbReference type="InterPro" id="IPR001611">
    <property type="entry name" value="Leu-rich_rpt"/>
</dbReference>
<feature type="compositionally biased region" description="Basic and acidic residues" evidence="3">
    <location>
        <begin position="198"/>
        <end position="214"/>
    </location>
</feature>
<dbReference type="InterPro" id="IPR032675">
    <property type="entry name" value="LRR_dom_sf"/>
</dbReference>
<keyword evidence="6" id="KW-1185">Reference proteome</keyword>
<proteinExistence type="predicted"/>
<name>A0ABN7AA11_9HEMI</name>